<proteinExistence type="predicted"/>
<feature type="domain" description="Aminoglycoside phosphotransferase" evidence="1">
    <location>
        <begin position="60"/>
        <end position="133"/>
    </location>
</feature>
<evidence type="ECO:0000313" key="2">
    <source>
        <dbReference type="EMBL" id="KWT65151.1"/>
    </source>
</evidence>
<dbReference type="Gene3D" id="3.90.1200.10">
    <property type="match status" value="1"/>
</dbReference>
<dbReference type="SUPFAM" id="SSF56112">
    <property type="entry name" value="Protein kinase-like (PK-like)"/>
    <property type="match status" value="1"/>
</dbReference>
<dbReference type="AlphaFoldDB" id="A0A109BAG5"/>
<evidence type="ECO:0000259" key="1">
    <source>
        <dbReference type="Pfam" id="PF01636"/>
    </source>
</evidence>
<name>A0A109BAG5_HYPSL</name>
<reference evidence="2 3" key="1">
    <citation type="submission" date="2015-10" db="EMBL/GenBank/DDBJ databases">
        <title>Transcriptomic analysis of a linuron degrading triple-species bacterial consortium.</title>
        <authorList>
            <person name="Albers P."/>
        </authorList>
    </citation>
    <scope>NUCLEOTIDE SEQUENCE [LARGE SCALE GENOMIC DNA]</scope>
    <source>
        <strain evidence="2 3">WDL6</strain>
    </source>
</reference>
<accession>A0A109BAG5</accession>
<dbReference type="InterPro" id="IPR002575">
    <property type="entry name" value="Aminoglycoside_PTrfase"/>
</dbReference>
<gene>
    <name evidence="2" type="ORF">APY04_2900</name>
</gene>
<dbReference type="Proteomes" id="UP000059074">
    <property type="component" value="Unassembled WGS sequence"/>
</dbReference>
<protein>
    <submittedName>
        <fullName evidence="2">O antigen biosynthesis protein</fullName>
    </submittedName>
</protein>
<comment type="caution">
    <text evidence="2">The sequence shown here is derived from an EMBL/GenBank/DDBJ whole genome shotgun (WGS) entry which is preliminary data.</text>
</comment>
<dbReference type="Pfam" id="PF01636">
    <property type="entry name" value="APH"/>
    <property type="match status" value="1"/>
</dbReference>
<dbReference type="EMBL" id="LMTR01000082">
    <property type="protein sequence ID" value="KWT65151.1"/>
    <property type="molecule type" value="Genomic_DNA"/>
</dbReference>
<dbReference type="PATRIC" id="fig|121290.4.peg.500"/>
<evidence type="ECO:0000313" key="3">
    <source>
        <dbReference type="Proteomes" id="UP000059074"/>
    </source>
</evidence>
<dbReference type="STRING" id="121290.APY04_2900"/>
<sequence>MMLMDELKPAVETSVEQILDLTELYTRSLVDFPDTHLVPVVDNFASLLSEGQQALALLSERRLLSSGLQKQLADHLDALLRLAPHLTPCICHGDLGPKNIMTDGKTLFAIDWEDAFWGFLGYDYLYWLTFFDNRRHHSPAMLGRTIWGKEAEISIIMLIVLLKCGLALRNNSHQGNVLTFEQRLGEIAALA</sequence>
<organism evidence="2 3">
    <name type="scientific">Hyphomicrobium sulfonivorans</name>
    <dbReference type="NCBI Taxonomy" id="121290"/>
    <lineage>
        <taxon>Bacteria</taxon>
        <taxon>Pseudomonadati</taxon>
        <taxon>Pseudomonadota</taxon>
        <taxon>Alphaproteobacteria</taxon>
        <taxon>Hyphomicrobiales</taxon>
        <taxon>Hyphomicrobiaceae</taxon>
        <taxon>Hyphomicrobium</taxon>
    </lineage>
</organism>
<keyword evidence="3" id="KW-1185">Reference proteome</keyword>
<dbReference type="InterPro" id="IPR011009">
    <property type="entry name" value="Kinase-like_dom_sf"/>
</dbReference>